<organism evidence="1">
    <name type="scientific">hydrothermal vent metagenome</name>
    <dbReference type="NCBI Taxonomy" id="652676"/>
    <lineage>
        <taxon>unclassified sequences</taxon>
        <taxon>metagenomes</taxon>
        <taxon>ecological metagenomes</taxon>
    </lineage>
</organism>
<dbReference type="GO" id="GO:0004497">
    <property type="term" value="F:monooxygenase activity"/>
    <property type="evidence" value="ECO:0007669"/>
    <property type="project" value="InterPro"/>
</dbReference>
<proteinExistence type="predicted"/>
<dbReference type="SUPFAM" id="SSF51905">
    <property type="entry name" value="FAD/NAD(P)-binding domain"/>
    <property type="match status" value="1"/>
</dbReference>
<evidence type="ECO:0000313" key="1">
    <source>
        <dbReference type="EMBL" id="VAW07375.1"/>
    </source>
</evidence>
<reference evidence="1" key="1">
    <citation type="submission" date="2018-06" db="EMBL/GenBank/DDBJ databases">
        <authorList>
            <person name="Zhirakovskaya E."/>
        </authorList>
    </citation>
    <scope>NUCLEOTIDE SEQUENCE</scope>
</reference>
<gene>
    <name evidence="1" type="ORF">MNBD_ALPHA05-120</name>
</gene>
<dbReference type="InterPro" id="IPR050816">
    <property type="entry name" value="Flavin-dep_Halogenase_NPB"/>
</dbReference>
<name>A0A3B0SNI7_9ZZZZ</name>
<protein>
    <submittedName>
        <fullName evidence="1">Tryptophan halogenase, putative</fullName>
    </submittedName>
</protein>
<dbReference type="PANTHER" id="PTHR43747">
    <property type="entry name" value="FAD-BINDING PROTEIN"/>
    <property type="match status" value="1"/>
</dbReference>
<dbReference type="Gene3D" id="3.50.50.60">
    <property type="entry name" value="FAD/NAD(P)-binding domain"/>
    <property type="match status" value="1"/>
</dbReference>
<accession>A0A3B0SNI7</accession>
<dbReference type="InterPro" id="IPR006905">
    <property type="entry name" value="Flavin_halogenase"/>
</dbReference>
<dbReference type="PANTHER" id="PTHR43747:SF4">
    <property type="entry name" value="FLAVIN-DEPENDENT TRYPTOPHAN HALOGENASE"/>
    <property type="match status" value="1"/>
</dbReference>
<dbReference type="PIRSF" id="PIRSF011396">
    <property type="entry name" value="Trp_halogenase"/>
    <property type="match status" value="1"/>
</dbReference>
<dbReference type="InterPro" id="IPR033856">
    <property type="entry name" value="Trp_halogen"/>
</dbReference>
<dbReference type="Pfam" id="PF04820">
    <property type="entry name" value="Trp_halogenase"/>
    <property type="match status" value="1"/>
</dbReference>
<sequence length="531" mass="59153">MTIRPNPYGRSSTIVKPIKSIVVVGGGSAGWITAGVIAARHKSHGNDGVKVTLIESPNIPTVGVGEGTWPTMRSTLIKLGISETEFIRECDASFKQGAKFARWMDGTEDDYYYHPLMLPQGFPSVDLAPYWHKFTANDPNPISFSQGVCFQEAACDAGLAPKLITTPEFGSVANYAYHLDTAKFAPLLQRHCTQKLGVTHILDNVVDVVSSECGDVSHLVTKSSGNLEGDLFIDCTGFASVLLGKHFSTPFVDRSDVLFIDNALAVQVPYEREDSPIASHTIATAQSAGWVWDIALPTRRGVGYVYSSRHTSEDEAHQELRAYVGPAIDKLSVRKIPIRSGHRATFWKRNCVGVGLSAGFVEPLEASALVLIELSAEMISQQLPACREVMDITAKRFNDVFSYRWDRIIDFLKLHYSLSKRTDSQFWIDNRDPATIPESLQNQVELWRYQSPGDHDFTSNNEVFPAASYQYVLYGMGFKTDFRYRAHMLADEEKAKEQFAQNAAMKQKVLKSLPTNRELINKIHQHGLQKV</sequence>
<dbReference type="InterPro" id="IPR036188">
    <property type="entry name" value="FAD/NAD-bd_sf"/>
</dbReference>
<dbReference type="AlphaFoldDB" id="A0A3B0SNI7"/>
<dbReference type="EMBL" id="UOEH01000580">
    <property type="protein sequence ID" value="VAW07375.1"/>
    <property type="molecule type" value="Genomic_DNA"/>
</dbReference>